<reference evidence="3 4" key="1">
    <citation type="submission" date="2019-09" db="EMBL/GenBank/DDBJ databases">
        <title>Bird 10,000 Genomes (B10K) Project - Family phase.</title>
        <authorList>
            <person name="Zhang G."/>
        </authorList>
    </citation>
    <scope>NUCLEOTIDE SEQUENCE [LARGE SCALE GENOMIC DNA]</scope>
    <source>
        <strain evidence="3">B10K-DU-011-42</strain>
        <tissue evidence="3">Muscle</tissue>
    </source>
</reference>
<dbReference type="InterPro" id="IPR052387">
    <property type="entry name" value="Fibrocystin"/>
</dbReference>
<dbReference type="CDD" id="cd00102">
    <property type="entry name" value="IPT"/>
    <property type="match status" value="1"/>
</dbReference>
<sequence>QFSAEQTPVVYQINPSSGTPGNLIQIHGKTIAERYETLDFNMDYIDGPAVLTSEDGWSSLCSFADRRAGSTYPVHVKDGLGTLQCRVEGNHIGSHNLSFSVFNKGKSAVHKGAWLISAKQELFLYQTHPEIFSVFPAGGSLAGGTELTVTGDFFEEPVQVTAAGVPCKVKHVSPQEIRCTTDPVGEDRTLGAPQPGNRGLLFEVWDDASDLTEAGPGYRWQFVPNASSPVRFLSGAKKSFSSRLRGFFVAPQTNNYTFWIQADGQASLYLSLSQDPKQKVRIASVPAGNSEWSENWVKNWSELWQPKSQKFELTAGSRYYLEALHHAETPSKGMRVGVQIHNTWLDPRVVSSYHTERHEIRARALHLPEVQMLTVSGTGYFSVSWNNTLRMIPTNATAHQVQAAIEELLSVRCETEPTSAKILFHCGFEKEDMKNIITTGHILSGTEPFCGKFSIHRPSQLVKTSPSTLPRYDLTKYTYVCFAHKGHVSNVLHLSVSYTNISSCPVRRNLSCQWDFNDTDSKSWTFTCTNLWKRCVNLSVLLQDLPDNSPVFVHQIDLQSPVLQTETPGSFYLDELIIADRAVIVSQRDPKPPWPGGRTIEAVSVVGSPPTYNVSWRVSGCGASLPLLSPRGAVLGEGSQEHGHLHVSTEDVRVSLTIQRLQKSSPPLGGTFHIHLASTVIPGISVHTSAHQLRRLLQDNVDNFTAPFFNTSDFTVTRDSSSCYESIWTLTWKKTAGDLPNVIRVSDENLTGLKPTVSTRVVYDGGVFIGPIFGDMLATLHNQTQVVVMVNDVLANCSGSCSFQFSHELTPIVRDVEYSSGDGSQATVVLRGAAFGEAVQVEVNERSCRVTALNETQVVCQVPRLPLGIYAVTLLVAPQGFAVSGTTGQGILLTVQPTLGAVEPPSTSEIGGLRVTLRGTNLEGVNAVLFGSQPCPILEEGRNSTRIQCKVPSRGTEDAAVHVTLISGYQSTTVTSLFQYDPSLNPALVSLSRNRSGIAGGEELHIGISQFASYQGSDVKVQIGDSWPQIQAQTERGVNVTLPALPAGWYKISVLINGIALASNRAEPLIQYLSKIFSIEPCCGSILGGTLLTISGVGFSQNPALVSVSVDNQTCTVTHLEEGTVGCLTPPAVNLSNEDLHDISVRVNVAISSGSFQQTLFANRTTTFIYQRALTPLVTAVETEITDGSLLLSIQGINITGSMAKLGHSTCQLEFQRGNRSAMSYQCSLPLNSLEPGTFPIQVIQRQLGYAQVTARQQALTITPQITSIFPSRGSICGGMLLTISGIALKSRRNLVQVRLESNYSCEIQKSDNDSISCVVLPGAHPLHPQWLPEASRALRVTVVVNGVRSVCLGDCTLHLQEHWTPLVHLVTWKTNGTLSYVTIKGQRLAWQGDSPVVHVDNSTACRVTFWNETIIECQTACLAPGEHSISISSRKSGRACFRGTASLLTILPWVYQFYPRNFSTNGGGLLSLAGLALKGERMTSVFIDHSPCLILNITCVFIQCTVPPGKGTRALSLKVDGHSYYLGTISYNEEFTPAFLSLVSTGLLLTLTVSQATEMDVVLVFIGDVPCSNITIAHSKLQCTAPLLPAGEYPVLGLDVPRGWASSNLTFTSHLTVTAARHNWGGLNGGQVYLHGTGFSPGKTLVTVCGTSCELLGNTTVTELSCLAPRLQASLAILCGLTRSSASCQGDRATFIECDIGVTVGTSQHRASVSYLYVCGDTPQGHFAGLFARDQLASCVAFPISPLALGDPKVERDEVLIYNSSCNITMETEAEMECEGANQPITAKITEIWKNWGQNTQ</sequence>
<comment type="caution">
    <text evidence="3">The sequence shown here is derived from an EMBL/GenBank/DDBJ whole genome shotgun (WGS) entry which is preliminary data.</text>
</comment>
<dbReference type="InterPro" id="IPR037524">
    <property type="entry name" value="PA14/GLEYA"/>
</dbReference>
<dbReference type="InterPro" id="IPR014756">
    <property type="entry name" value="Ig_E-set"/>
</dbReference>
<dbReference type="CDD" id="cd00603">
    <property type="entry name" value="IPT_PCSR"/>
    <property type="match status" value="4"/>
</dbReference>
<dbReference type="Gene3D" id="2.60.120.1560">
    <property type="match status" value="1"/>
</dbReference>
<dbReference type="SUPFAM" id="SSF56988">
    <property type="entry name" value="Anthrax protective antigen"/>
    <property type="match status" value="1"/>
</dbReference>
<feature type="domain" description="PA14" evidence="2">
    <location>
        <begin position="195"/>
        <end position="354"/>
    </location>
</feature>
<dbReference type="Proteomes" id="UP000554720">
    <property type="component" value="Unassembled WGS sequence"/>
</dbReference>
<name>A0A7L2DV08_ANTMN</name>
<dbReference type="PANTHER" id="PTHR46769:SF1">
    <property type="entry name" value="FIBROCYSTIN"/>
    <property type="match status" value="1"/>
</dbReference>
<dbReference type="InterPro" id="IPR013783">
    <property type="entry name" value="Ig-like_fold"/>
</dbReference>
<dbReference type="SMART" id="SM00429">
    <property type="entry name" value="IPT"/>
    <property type="match status" value="6"/>
</dbReference>
<accession>A0A7L2DV08</accession>
<keyword evidence="1" id="KW-0732">Signal</keyword>
<keyword evidence="4" id="KW-1185">Reference proteome</keyword>
<gene>
    <name evidence="3" type="primary">Pkhd1</name>
    <name evidence="3" type="ORF">ANTMIN_R06779</name>
</gene>
<evidence type="ECO:0000313" key="4">
    <source>
        <dbReference type="Proteomes" id="UP000554720"/>
    </source>
</evidence>
<feature type="non-terminal residue" evidence="3">
    <location>
        <position position="1"/>
    </location>
</feature>
<organism evidence="3 4">
    <name type="scientific">Anthoscopus minutus</name>
    <name type="common">Southern penduline-tit</name>
    <dbReference type="NCBI Taxonomy" id="156561"/>
    <lineage>
        <taxon>Eukaryota</taxon>
        <taxon>Metazoa</taxon>
        <taxon>Chordata</taxon>
        <taxon>Craniata</taxon>
        <taxon>Vertebrata</taxon>
        <taxon>Euteleostomi</taxon>
        <taxon>Archelosauria</taxon>
        <taxon>Archosauria</taxon>
        <taxon>Dinosauria</taxon>
        <taxon>Saurischia</taxon>
        <taxon>Theropoda</taxon>
        <taxon>Coelurosauria</taxon>
        <taxon>Aves</taxon>
        <taxon>Neognathae</taxon>
        <taxon>Neoaves</taxon>
        <taxon>Telluraves</taxon>
        <taxon>Australaves</taxon>
        <taxon>Passeriformes</taxon>
        <taxon>Paridae</taxon>
        <taxon>Anthoscopus</taxon>
    </lineage>
</organism>
<dbReference type="EMBL" id="VWYI01007118">
    <property type="protein sequence ID" value="NXQ53489.1"/>
    <property type="molecule type" value="Genomic_DNA"/>
</dbReference>
<proteinExistence type="predicted"/>
<dbReference type="Pfam" id="PF01833">
    <property type="entry name" value="TIG"/>
    <property type="match status" value="9"/>
</dbReference>
<dbReference type="InterPro" id="IPR002909">
    <property type="entry name" value="IPT_dom"/>
</dbReference>
<dbReference type="Gene3D" id="2.60.40.10">
    <property type="entry name" value="Immunoglobulins"/>
    <property type="match status" value="6"/>
</dbReference>
<dbReference type="SUPFAM" id="SSF81296">
    <property type="entry name" value="E set domains"/>
    <property type="match status" value="8"/>
</dbReference>
<feature type="non-terminal residue" evidence="3">
    <location>
        <position position="1802"/>
    </location>
</feature>
<evidence type="ECO:0000256" key="1">
    <source>
        <dbReference type="ARBA" id="ARBA00022729"/>
    </source>
</evidence>
<evidence type="ECO:0000259" key="2">
    <source>
        <dbReference type="PROSITE" id="PS51820"/>
    </source>
</evidence>
<evidence type="ECO:0000313" key="3">
    <source>
        <dbReference type="EMBL" id="NXQ53489.1"/>
    </source>
</evidence>
<dbReference type="PROSITE" id="PS51820">
    <property type="entry name" value="PA14"/>
    <property type="match status" value="1"/>
</dbReference>
<dbReference type="OrthoDB" id="120976at2759"/>
<dbReference type="PANTHER" id="PTHR46769">
    <property type="entry name" value="POLYCYSTIC KIDNEY AND HEPATIC DISEASE 1 (AUTOSOMAL RECESSIVE)-LIKE 1"/>
    <property type="match status" value="1"/>
</dbReference>
<protein>
    <submittedName>
        <fullName evidence="3">PKHD1 protein</fullName>
    </submittedName>
</protein>